<dbReference type="NCBIfam" id="NF007806">
    <property type="entry name" value="PRK10513.1"/>
    <property type="match status" value="1"/>
</dbReference>
<protein>
    <recommendedName>
        <fullName evidence="5">HAD superfamily hydrolase</fullName>
    </recommendedName>
</protein>
<dbReference type="PROSITE" id="PS01229">
    <property type="entry name" value="COF_2"/>
    <property type="match status" value="1"/>
</dbReference>
<evidence type="ECO:0000313" key="3">
    <source>
        <dbReference type="Proteomes" id="UP000051645"/>
    </source>
</evidence>
<accession>A0A0R2FZH9</accession>
<dbReference type="NCBIfam" id="TIGR01484">
    <property type="entry name" value="HAD-SF-IIB"/>
    <property type="match status" value="1"/>
</dbReference>
<dbReference type="STRING" id="81857.IV38_GL001734"/>
<dbReference type="GO" id="GO:0016791">
    <property type="term" value="F:phosphatase activity"/>
    <property type="evidence" value="ECO:0007669"/>
    <property type="project" value="UniProtKB-ARBA"/>
</dbReference>
<gene>
    <name evidence="1" type="ORF">IV38_GL001734</name>
    <name evidence="2" type="ORF">IV40_GL001821</name>
</gene>
<sequence length="270" mass="29674">MTIKLIATDMDETLLNEHSALNPLTIETIKQARQQGVYVVLATGRPLAGVAKSLQELGLTTENDFVITYNGALVQNSASGKVIVKHTLNYDDYLDITYMARKVGVHLHAEDEEAIYTSDQNISRYTVNECQLVDAPLRYRAIDQIPKDKIWSKLMMIDEPKILKAGAAKLPDSFKEKYNLVNSQPYYLEVLNKKASKGNGLRDLAAYLNIPMTDVMALGDQANDLSMIEAAGLGVAMGNAIPAVKQIAQAETATNVDDGVARAIQKYVLK</sequence>
<comment type="caution">
    <text evidence="2">The sequence shown here is derived from an EMBL/GenBank/DDBJ whole genome shotgun (WGS) entry which is preliminary data.</text>
</comment>
<dbReference type="Gene3D" id="3.30.1240.10">
    <property type="match status" value="1"/>
</dbReference>
<dbReference type="Gene3D" id="3.40.50.1000">
    <property type="entry name" value="HAD superfamily/HAD-like"/>
    <property type="match status" value="1"/>
</dbReference>
<reference evidence="3 4" key="1">
    <citation type="journal article" date="2015" name="Genome Announc.">
        <title>Expanding the biotechnology potential of lactobacilli through comparative genomics of 213 strains and associated genera.</title>
        <authorList>
            <person name="Sun Z."/>
            <person name="Harris H.M."/>
            <person name="McCann A."/>
            <person name="Guo C."/>
            <person name="Argimon S."/>
            <person name="Zhang W."/>
            <person name="Yang X."/>
            <person name="Jeffery I.B."/>
            <person name="Cooney J.C."/>
            <person name="Kagawa T.F."/>
            <person name="Liu W."/>
            <person name="Song Y."/>
            <person name="Salvetti E."/>
            <person name="Wrobel A."/>
            <person name="Rasinkangas P."/>
            <person name="Parkhill J."/>
            <person name="Rea M.C."/>
            <person name="O'Sullivan O."/>
            <person name="Ritari J."/>
            <person name="Douillard F.P."/>
            <person name="Paul Ross R."/>
            <person name="Yang R."/>
            <person name="Briner A.E."/>
            <person name="Felis G.E."/>
            <person name="de Vos W.M."/>
            <person name="Barrangou R."/>
            <person name="Klaenhammer T.R."/>
            <person name="Caufield P.W."/>
            <person name="Cui Y."/>
            <person name="Zhang H."/>
            <person name="O'Toole P.W."/>
        </authorList>
    </citation>
    <scope>NUCLEOTIDE SEQUENCE [LARGE SCALE GENOMIC DNA]</scope>
    <source>
        <strain evidence="1 4">ATCC BAA-66</strain>
        <strain evidence="2 3">DSM 13344</strain>
    </source>
</reference>
<evidence type="ECO:0000313" key="1">
    <source>
        <dbReference type="EMBL" id="KRN27895.1"/>
    </source>
</evidence>
<dbReference type="SFLD" id="SFLDG01144">
    <property type="entry name" value="C2.B.4:_PGP_Like"/>
    <property type="match status" value="1"/>
</dbReference>
<dbReference type="Proteomes" id="UP000051751">
    <property type="component" value="Unassembled WGS sequence"/>
</dbReference>
<dbReference type="NCBIfam" id="TIGR00099">
    <property type="entry name" value="Cof-subfamily"/>
    <property type="match status" value="1"/>
</dbReference>
<name>A0A0R2FZH9_9LACO</name>
<dbReference type="EMBL" id="JQAZ01000006">
    <property type="protein sequence ID" value="KRN30634.1"/>
    <property type="molecule type" value="Genomic_DNA"/>
</dbReference>
<evidence type="ECO:0000313" key="2">
    <source>
        <dbReference type="EMBL" id="KRN30634.1"/>
    </source>
</evidence>
<dbReference type="SUPFAM" id="SSF56784">
    <property type="entry name" value="HAD-like"/>
    <property type="match status" value="1"/>
</dbReference>
<dbReference type="InterPro" id="IPR023214">
    <property type="entry name" value="HAD_sf"/>
</dbReference>
<organism evidence="2 3">
    <name type="scientific">Lactobacillus selangorensis</name>
    <dbReference type="NCBI Taxonomy" id="81857"/>
    <lineage>
        <taxon>Bacteria</taxon>
        <taxon>Bacillati</taxon>
        <taxon>Bacillota</taxon>
        <taxon>Bacilli</taxon>
        <taxon>Lactobacillales</taxon>
        <taxon>Lactobacillaceae</taxon>
        <taxon>Lactobacillus</taxon>
    </lineage>
</organism>
<dbReference type="Proteomes" id="UP000051645">
    <property type="component" value="Unassembled WGS sequence"/>
</dbReference>
<dbReference type="SFLD" id="SFLDG01140">
    <property type="entry name" value="C2.B:_Phosphomannomutase_and_P"/>
    <property type="match status" value="1"/>
</dbReference>
<dbReference type="GO" id="GO:0000287">
    <property type="term" value="F:magnesium ion binding"/>
    <property type="evidence" value="ECO:0007669"/>
    <property type="project" value="TreeGrafter"/>
</dbReference>
<dbReference type="PANTHER" id="PTHR10000:SF8">
    <property type="entry name" value="HAD SUPERFAMILY HYDROLASE-LIKE, TYPE 3"/>
    <property type="match status" value="1"/>
</dbReference>
<dbReference type="GO" id="GO:0005829">
    <property type="term" value="C:cytosol"/>
    <property type="evidence" value="ECO:0007669"/>
    <property type="project" value="TreeGrafter"/>
</dbReference>
<dbReference type="OrthoDB" id="9790031at2"/>
<dbReference type="InterPro" id="IPR006379">
    <property type="entry name" value="HAD-SF_hydro_IIB"/>
</dbReference>
<dbReference type="PANTHER" id="PTHR10000">
    <property type="entry name" value="PHOSPHOSERINE PHOSPHATASE"/>
    <property type="match status" value="1"/>
</dbReference>
<evidence type="ECO:0008006" key="5">
    <source>
        <dbReference type="Google" id="ProtNLM"/>
    </source>
</evidence>
<dbReference type="InterPro" id="IPR036412">
    <property type="entry name" value="HAD-like_sf"/>
</dbReference>
<dbReference type="Pfam" id="PF08282">
    <property type="entry name" value="Hydrolase_3"/>
    <property type="match status" value="1"/>
</dbReference>
<dbReference type="RefSeq" id="WP_057770613.1">
    <property type="nucleotide sequence ID" value="NZ_JQAT01000005.1"/>
</dbReference>
<dbReference type="SFLD" id="SFLDS00003">
    <property type="entry name" value="Haloacid_Dehalogenase"/>
    <property type="match status" value="1"/>
</dbReference>
<dbReference type="CDD" id="cd07516">
    <property type="entry name" value="HAD_Pase"/>
    <property type="match status" value="1"/>
</dbReference>
<proteinExistence type="predicted"/>
<dbReference type="InterPro" id="IPR000150">
    <property type="entry name" value="Cof"/>
</dbReference>
<dbReference type="AlphaFoldDB" id="A0A0R2FZH9"/>
<keyword evidence="3" id="KW-1185">Reference proteome</keyword>
<evidence type="ECO:0000313" key="4">
    <source>
        <dbReference type="Proteomes" id="UP000051751"/>
    </source>
</evidence>
<dbReference type="EMBL" id="JQAT01000005">
    <property type="protein sequence ID" value="KRN27895.1"/>
    <property type="molecule type" value="Genomic_DNA"/>
</dbReference>
<dbReference type="PATRIC" id="fig|81857.3.peg.1751"/>